<dbReference type="Proteomes" id="UP000199448">
    <property type="component" value="Unassembled WGS sequence"/>
</dbReference>
<dbReference type="RefSeq" id="WP_093113619.1">
    <property type="nucleotide sequence ID" value="NZ_FNGG01000005.1"/>
</dbReference>
<reference evidence="2 3" key="1">
    <citation type="submission" date="2016-10" db="EMBL/GenBank/DDBJ databases">
        <authorList>
            <person name="de Groot N.N."/>
        </authorList>
    </citation>
    <scope>NUCLEOTIDE SEQUENCE [LARGE SCALE GENOMIC DNA]</scope>
    <source>
        <strain evidence="2 3">DSM 23553</strain>
    </source>
</reference>
<protein>
    <submittedName>
        <fullName evidence="2">Helix-hairpin-helix motif-containing protein</fullName>
    </submittedName>
</protein>
<dbReference type="EMBL" id="FNUG01000005">
    <property type="protein sequence ID" value="SEF04083.1"/>
    <property type="molecule type" value="Genomic_DNA"/>
</dbReference>
<gene>
    <name evidence="2" type="ORF">SAMN04488034_105101</name>
</gene>
<keyword evidence="1" id="KW-0472">Membrane</keyword>
<sequence>MKDFRSHFVFSRSQQNGIFLLVLIIVVLQLIYFFGPFSSKAALPPEEEEELLELQREIDSLKAVAAAKKDSVEMAPFNPNYISDYNGYLMGMSPEEIDRLHAHRGKELWVNSAEDFQQVTQVSDSLLRKIAPYFKFPEWRQKPSEAKSFKNNISEAPLRKQDLNAATSEDLQQINGIGEKLSARIVKYRESIGGYRGEVQLQDVYGLSSEVIQRLLQRFEVRNVNHPKQDLNSIDIIALSKLPYFNYELARKVVSYRQSQNGIKSFEELGNIPGFPVEKIKGIQLYLAID</sequence>
<keyword evidence="3" id="KW-1185">Reference proteome</keyword>
<dbReference type="AlphaFoldDB" id="A0A1H5NR91"/>
<proteinExistence type="predicted"/>
<dbReference type="Pfam" id="PF12836">
    <property type="entry name" value="HHH_3"/>
    <property type="match status" value="2"/>
</dbReference>
<evidence type="ECO:0000313" key="2">
    <source>
        <dbReference type="EMBL" id="SEF04083.1"/>
    </source>
</evidence>
<keyword evidence="1" id="KW-0812">Transmembrane</keyword>
<organism evidence="2 3">
    <name type="scientific">Salinimicrobium catena</name>
    <dbReference type="NCBI Taxonomy" id="390640"/>
    <lineage>
        <taxon>Bacteria</taxon>
        <taxon>Pseudomonadati</taxon>
        <taxon>Bacteroidota</taxon>
        <taxon>Flavobacteriia</taxon>
        <taxon>Flavobacteriales</taxon>
        <taxon>Flavobacteriaceae</taxon>
        <taxon>Salinimicrobium</taxon>
    </lineage>
</organism>
<keyword evidence="1" id="KW-1133">Transmembrane helix</keyword>
<dbReference type="Gene3D" id="1.10.150.280">
    <property type="entry name" value="AF1531-like domain"/>
    <property type="match status" value="1"/>
</dbReference>
<dbReference type="STRING" id="390640.SAMN04488034_105101"/>
<dbReference type="InterPro" id="IPR010994">
    <property type="entry name" value="RuvA_2-like"/>
</dbReference>
<dbReference type="InterPro" id="IPR051675">
    <property type="entry name" value="Endo/Exo/Phosphatase_dom_1"/>
</dbReference>
<accession>A0A1H5NR91</accession>
<dbReference type="OrthoDB" id="981124at2"/>
<dbReference type="PANTHER" id="PTHR21180:SF32">
    <property type="entry name" value="ENDONUCLEASE_EXONUCLEASE_PHOSPHATASE FAMILY DOMAIN-CONTAINING PROTEIN 1"/>
    <property type="match status" value="1"/>
</dbReference>
<evidence type="ECO:0000256" key="1">
    <source>
        <dbReference type="SAM" id="Phobius"/>
    </source>
</evidence>
<dbReference type="PANTHER" id="PTHR21180">
    <property type="entry name" value="ENDONUCLEASE/EXONUCLEASE/PHOSPHATASE FAMILY DOMAIN-CONTAINING PROTEIN 1"/>
    <property type="match status" value="1"/>
</dbReference>
<dbReference type="SUPFAM" id="SSF47781">
    <property type="entry name" value="RuvA domain 2-like"/>
    <property type="match status" value="2"/>
</dbReference>
<evidence type="ECO:0000313" key="3">
    <source>
        <dbReference type="Proteomes" id="UP000199448"/>
    </source>
</evidence>
<name>A0A1H5NR91_9FLAO</name>
<feature type="transmembrane region" description="Helical" evidence="1">
    <location>
        <begin position="16"/>
        <end position="35"/>
    </location>
</feature>